<protein>
    <submittedName>
        <fullName evidence="12">MARCKS-related protein</fullName>
    </submittedName>
</protein>
<evidence type="ECO:0000256" key="9">
    <source>
        <dbReference type="ARBA" id="ARBA00023288"/>
    </source>
</evidence>
<dbReference type="GO" id="GO:0005856">
    <property type="term" value="C:cytoskeleton"/>
    <property type="evidence" value="ECO:0007669"/>
    <property type="project" value="UniProtKB-SubCell"/>
</dbReference>
<keyword evidence="5" id="KW-0963">Cytoplasm</keyword>
<keyword evidence="7" id="KW-0472">Membrane</keyword>
<dbReference type="PROSITE" id="PS00826">
    <property type="entry name" value="MARCKS_1"/>
    <property type="match status" value="1"/>
</dbReference>
<keyword evidence="11" id="KW-1185">Reference proteome</keyword>
<dbReference type="GO" id="GO:0051015">
    <property type="term" value="F:actin filament binding"/>
    <property type="evidence" value="ECO:0007669"/>
    <property type="project" value="TreeGrafter"/>
</dbReference>
<keyword evidence="8" id="KW-0206">Cytoskeleton</keyword>
<accession>A0A6I9XU31</accession>
<feature type="compositionally biased region" description="Low complexity" evidence="10">
    <location>
        <begin position="235"/>
        <end position="246"/>
    </location>
</feature>
<evidence type="ECO:0000256" key="1">
    <source>
        <dbReference type="ARBA" id="ARBA00004193"/>
    </source>
</evidence>
<organism evidence="11 12">
    <name type="scientific">Thamnophis sirtalis</name>
    <dbReference type="NCBI Taxonomy" id="35019"/>
    <lineage>
        <taxon>Eukaryota</taxon>
        <taxon>Metazoa</taxon>
        <taxon>Chordata</taxon>
        <taxon>Craniata</taxon>
        <taxon>Vertebrata</taxon>
        <taxon>Euteleostomi</taxon>
        <taxon>Lepidosauria</taxon>
        <taxon>Squamata</taxon>
        <taxon>Bifurcata</taxon>
        <taxon>Unidentata</taxon>
        <taxon>Episquamata</taxon>
        <taxon>Toxicofera</taxon>
        <taxon>Serpentes</taxon>
        <taxon>Colubroidea</taxon>
        <taxon>Colubridae</taxon>
        <taxon>Natricinae</taxon>
        <taxon>Thamnophis</taxon>
    </lineage>
</organism>
<dbReference type="OrthoDB" id="9948538at2759"/>
<dbReference type="PRINTS" id="PR00963">
    <property type="entry name" value="MARCKS"/>
</dbReference>
<dbReference type="KEGG" id="tsr:106545262"/>
<evidence type="ECO:0000256" key="3">
    <source>
        <dbReference type="ARBA" id="ARBA00006456"/>
    </source>
</evidence>
<evidence type="ECO:0000256" key="10">
    <source>
        <dbReference type="SAM" id="MobiDB-lite"/>
    </source>
</evidence>
<keyword evidence="4" id="KW-1003">Cell membrane</keyword>
<gene>
    <name evidence="12" type="primary">MARCKSL1</name>
</gene>
<evidence type="ECO:0000256" key="8">
    <source>
        <dbReference type="ARBA" id="ARBA00023212"/>
    </source>
</evidence>
<reference evidence="12" key="1">
    <citation type="submission" date="2025-08" db="UniProtKB">
        <authorList>
            <consortium name="RefSeq"/>
        </authorList>
    </citation>
    <scope>IDENTIFICATION</scope>
    <source>
        <tissue evidence="12">Skeletal muscle</tissue>
    </source>
</reference>
<dbReference type="GO" id="GO:0005516">
    <property type="term" value="F:calmodulin binding"/>
    <property type="evidence" value="ECO:0007669"/>
    <property type="project" value="InterPro"/>
</dbReference>
<dbReference type="PANTHER" id="PTHR14353:SF8">
    <property type="entry name" value="MARCKS-RELATED PROTEIN"/>
    <property type="match status" value="1"/>
</dbReference>
<dbReference type="Proteomes" id="UP000504617">
    <property type="component" value="Unplaced"/>
</dbReference>
<dbReference type="GO" id="GO:0005886">
    <property type="term" value="C:plasma membrane"/>
    <property type="evidence" value="ECO:0007669"/>
    <property type="project" value="UniProtKB-SubCell"/>
</dbReference>
<evidence type="ECO:0000256" key="5">
    <source>
        <dbReference type="ARBA" id="ARBA00022490"/>
    </source>
</evidence>
<dbReference type="InterPro" id="IPR002101">
    <property type="entry name" value="MARCKS"/>
</dbReference>
<dbReference type="CTD" id="65108"/>
<keyword evidence="6" id="KW-0519">Myristate</keyword>
<keyword evidence="9" id="KW-0449">Lipoprotein</keyword>
<dbReference type="AlphaFoldDB" id="A0A6I9XU31"/>
<comment type="subcellular location">
    <subcellularLocation>
        <location evidence="1">Cell membrane</location>
        <topology evidence="1">Lipid-anchor</topology>
    </subcellularLocation>
    <subcellularLocation>
        <location evidence="2">Cytoplasm</location>
        <location evidence="2">Cytoskeleton</location>
    </subcellularLocation>
</comment>
<proteinExistence type="inferred from homology"/>
<feature type="compositionally biased region" description="Basic and acidic residues" evidence="10">
    <location>
        <begin position="188"/>
        <end position="201"/>
    </location>
</feature>
<evidence type="ECO:0000256" key="7">
    <source>
        <dbReference type="ARBA" id="ARBA00023136"/>
    </source>
</evidence>
<dbReference type="Pfam" id="PF02063">
    <property type="entry name" value="MARCKS"/>
    <property type="match status" value="1"/>
</dbReference>
<evidence type="ECO:0000256" key="2">
    <source>
        <dbReference type="ARBA" id="ARBA00004245"/>
    </source>
</evidence>
<dbReference type="RefSeq" id="XP_013917236.1">
    <property type="nucleotide sequence ID" value="XM_014061761.1"/>
</dbReference>
<dbReference type="GO" id="GO:0005737">
    <property type="term" value="C:cytoplasm"/>
    <property type="evidence" value="ECO:0007669"/>
    <property type="project" value="TreeGrafter"/>
</dbReference>
<evidence type="ECO:0000256" key="6">
    <source>
        <dbReference type="ARBA" id="ARBA00022707"/>
    </source>
</evidence>
<sequence length="246" mass="25025">MGSHSSKAAKGEAVAQDAAVAAAGDASPAKSNGQENGHVKVNGDVSPKADGEVSSLNGSGSVEAPKELAKAEMGSGDAIEPAPVAEGEAKPDGAASTKQTPKKKKRFSFKKSFKLSGISFRKAKKEAGDVSATSSPSEEQQVKAEAAEAEDQPATAATEEGEQASVPQEETEAPEETPTVASAPDNEPVAKRQDGSEGPAKEEEEPQQLPSSEGQGDVKPEGTSTSVEVEPSTVADQAAAAEQKEE</sequence>
<feature type="compositionally biased region" description="Low complexity" evidence="10">
    <location>
        <begin position="11"/>
        <end position="31"/>
    </location>
</feature>
<dbReference type="PANTHER" id="PTHR14353">
    <property type="entry name" value="MYRISTOYLATED ALANINE-RICH C-KINASE SUBSTRATE MARCKS"/>
    <property type="match status" value="1"/>
</dbReference>
<dbReference type="GeneID" id="106545262"/>
<comment type="similarity">
    <text evidence="3">Belongs to the MARCKS family.</text>
</comment>
<dbReference type="GO" id="GO:0007015">
    <property type="term" value="P:actin filament organization"/>
    <property type="evidence" value="ECO:0007669"/>
    <property type="project" value="TreeGrafter"/>
</dbReference>
<evidence type="ECO:0000313" key="11">
    <source>
        <dbReference type="Proteomes" id="UP000504617"/>
    </source>
</evidence>
<feature type="compositionally biased region" description="Basic residues" evidence="10">
    <location>
        <begin position="100"/>
        <end position="113"/>
    </location>
</feature>
<feature type="region of interest" description="Disordered" evidence="10">
    <location>
        <begin position="1"/>
        <end position="246"/>
    </location>
</feature>
<dbReference type="GO" id="GO:0007417">
    <property type="term" value="P:central nervous system development"/>
    <property type="evidence" value="ECO:0007669"/>
    <property type="project" value="TreeGrafter"/>
</dbReference>
<name>A0A6I9XU31_9SAUR</name>
<evidence type="ECO:0000256" key="4">
    <source>
        <dbReference type="ARBA" id="ARBA00022475"/>
    </source>
</evidence>
<evidence type="ECO:0000313" key="12">
    <source>
        <dbReference type="RefSeq" id="XP_013917236.1"/>
    </source>
</evidence>